<evidence type="ECO:0000313" key="4">
    <source>
        <dbReference type="Proteomes" id="UP000647424"/>
    </source>
</evidence>
<dbReference type="PANTHER" id="PTHR48090:SF7">
    <property type="entry name" value="RFBJ PROTEIN"/>
    <property type="match status" value="1"/>
</dbReference>
<keyword evidence="4" id="KW-1185">Reference proteome</keyword>
<reference evidence="3" key="1">
    <citation type="submission" date="2020-09" db="EMBL/GenBank/DDBJ databases">
        <title>Genome seq and assembly of Limnohabitants sp.</title>
        <authorList>
            <person name="Chhetri G."/>
        </authorList>
    </citation>
    <scope>NUCLEOTIDE SEQUENCE</scope>
    <source>
        <strain evidence="3">JUR4</strain>
    </source>
</reference>
<dbReference type="PANTHER" id="PTHR48090">
    <property type="entry name" value="UNDECAPRENYL-PHOSPHATE 4-DEOXY-4-FORMAMIDO-L-ARABINOSE TRANSFERASE-RELATED"/>
    <property type="match status" value="1"/>
</dbReference>
<dbReference type="InterPro" id="IPR001173">
    <property type="entry name" value="Glyco_trans_2-like"/>
</dbReference>
<protein>
    <submittedName>
        <fullName evidence="3">Glycosyltransferase family 2 protein</fullName>
    </submittedName>
</protein>
<dbReference type="AlphaFoldDB" id="A0A927FGS5"/>
<feature type="transmembrane region" description="Helical" evidence="1">
    <location>
        <begin position="248"/>
        <end position="268"/>
    </location>
</feature>
<proteinExistence type="predicted"/>
<accession>A0A927FGS5</accession>
<dbReference type="Proteomes" id="UP000647424">
    <property type="component" value="Unassembled WGS sequence"/>
</dbReference>
<feature type="transmembrane region" description="Helical" evidence="1">
    <location>
        <begin position="280"/>
        <end position="300"/>
    </location>
</feature>
<keyword evidence="1" id="KW-0812">Transmembrane</keyword>
<keyword evidence="1" id="KW-0472">Membrane</keyword>
<dbReference type="InterPro" id="IPR050256">
    <property type="entry name" value="Glycosyltransferase_2"/>
</dbReference>
<gene>
    <name evidence="3" type="ORF">IC609_03900</name>
</gene>
<dbReference type="InterPro" id="IPR029044">
    <property type="entry name" value="Nucleotide-diphossugar_trans"/>
</dbReference>
<dbReference type="EMBL" id="JACYFT010000001">
    <property type="protein sequence ID" value="MBD8049677.1"/>
    <property type="molecule type" value="Genomic_DNA"/>
</dbReference>
<keyword evidence="1" id="KW-1133">Transmembrane helix</keyword>
<evidence type="ECO:0000313" key="3">
    <source>
        <dbReference type="EMBL" id="MBD8049677.1"/>
    </source>
</evidence>
<comment type="caution">
    <text evidence="3">The sequence shown here is derived from an EMBL/GenBank/DDBJ whole genome shotgun (WGS) entry which is preliminary data.</text>
</comment>
<dbReference type="Pfam" id="PF00535">
    <property type="entry name" value="Glycos_transf_2"/>
    <property type="match status" value="1"/>
</dbReference>
<dbReference type="Gene3D" id="3.90.550.10">
    <property type="entry name" value="Spore Coat Polysaccharide Biosynthesis Protein SpsA, Chain A"/>
    <property type="match status" value="1"/>
</dbReference>
<dbReference type="CDD" id="cd04179">
    <property type="entry name" value="DPM_DPG-synthase_like"/>
    <property type="match status" value="1"/>
</dbReference>
<dbReference type="SUPFAM" id="SSF53448">
    <property type="entry name" value="Nucleotide-diphospho-sugar transferases"/>
    <property type="match status" value="1"/>
</dbReference>
<sequence>MKTAVVIPAYKVTKQILSVLEAIGPEVSAIYVVDDCCPDASGSFVKTHAHDPRIQVLSNLENKGVGGAVITGYLAALNDGSDIMVKIDGDGQMDPSLLPQFIAPILQGQADYTKGNRFFDLEQIHQMPTIRLIGNAVLSFMSKLSTGYWDLFDPTNGYTAIHRSVALRLPYAKISQRYFFETDMLFRLNTLGAVVVDIPMDAKYGDEESSLKIGKILPEFLMKHTRNLLKRIFYNYYLRDMSIASVELPIGLLLLLFGLIFGSIAWITSIRTGVATSAGTVMLSALPLILGLQFILAFLANDMSRIPKRPLQHIWKKSS</sequence>
<evidence type="ECO:0000259" key="2">
    <source>
        <dbReference type="Pfam" id="PF00535"/>
    </source>
</evidence>
<evidence type="ECO:0000256" key="1">
    <source>
        <dbReference type="SAM" id="Phobius"/>
    </source>
</evidence>
<feature type="domain" description="Glycosyltransferase 2-like" evidence="2">
    <location>
        <begin position="5"/>
        <end position="166"/>
    </location>
</feature>
<dbReference type="RefSeq" id="WP_191818130.1">
    <property type="nucleotide sequence ID" value="NZ_JACYFT010000001.1"/>
</dbReference>
<name>A0A927FGS5_9BURK</name>
<organism evidence="3 4">
    <name type="scientific">Limnohabitans radicicola</name>
    <dbReference type="NCBI Taxonomy" id="2771427"/>
    <lineage>
        <taxon>Bacteria</taxon>
        <taxon>Pseudomonadati</taxon>
        <taxon>Pseudomonadota</taxon>
        <taxon>Betaproteobacteria</taxon>
        <taxon>Burkholderiales</taxon>
        <taxon>Comamonadaceae</taxon>
        <taxon>Limnohabitans</taxon>
    </lineage>
</organism>